<organism evidence="1 2">
    <name type="scientific">Treponema pedis str. T A4</name>
    <dbReference type="NCBI Taxonomy" id="1291379"/>
    <lineage>
        <taxon>Bacteria</taxon>
        <taxon>Pseudomonadati</taxon>
        <taxon>Spirochaetota</taxon>
        <taxon>Spirochaetia</taxon>
        <taxon>Spirochaetales</taxon>
        <taxon>Treponemataceae</taxon>
        <taxon>Treponema</taxon>
    </lineage>
</organism>
<dbReference type="Proteomes" id="UP000015620">
    <property type="component" value="Chromosome"/>
</dbReference>
<evidence type="ECO:0000313" key="2">
    <source>
        <dbReference type="Proteomes" id="UP000015620"/>
    </source>
</evidence>
<dbReference type="NCBIfam" id="TIGR03696">
    <property type="entry name" value="Rhs_assc_core"/>
    <property type="match status" value="1"/>
</dbReference>
<accession>S6A482</accession>
<dbReference type="PANTHER" id="PTHR32305">
    <property type="match status" value="1"/>
</dbReference>
<dbReference type="AlphaFoldDB" id="S6A482"/>
<dbReference type="Gene3D" id="2.180.10.10">
    <property type="entry name" value="RHS repeat-associated core"/>
    <property type="match status" value="1"/>
</dbReference>
<protein>
    <submittedName>
        <fullName evidence="1">YD repeat-containing protein</fullName>
    </submittedName>
</protein>
<dbReference type="KEGG" id="tped:TPE_1710"/>
<dbReference type="InterPro" id="IPR050708">
    <property type="entry name" value="T6SS_VgrG/RHS"/>
</dbReference>
<gene>
    <name evidence="1" type="ORF">TPE_1710</name>
</gene>
<keyword evidence="2" id="KW-1185">Reference proteome</keyword>
<name>S6A482_9SPIR</name>
<dbReference type="PANTHER" id="PTHR32305:SF15">
    <property type="entry name" value="PROTEIN RHSA-RELATED"/>
    <property type="match status" value="1"/>
</dbReference>
<evidence type="ECO:0000313" key="1">
    <source>
        <dbReference type="EMBL" id="AGT44186.1"/>
    </source>
</evidence>
<reference evidence="1 2" key="1">
    <citation type="journal article" date="2013" name="PLoS ONE">
        <title>Genome-Wide Relatedness of Treponema pedis, from Gingiva and Necrotic Skin Lesions of Pigs, with the Human Oral Pathogen Treponema denticola.</title>
        <authorList>
            <person name="Svartstrom O."/>
            <person name="Mushtaq M."/>
            <person name="Pringle M."/>
            <person name="Segerman B."/>
        </authorList>
    </citation>
    <scope>NUCLEOTIDE SEQUENCE [LARGE SCALE GENOMIC DNA]</scope>
    <source>
        <strain evidence="1">T A4</strain>
    </source>
</reference>
<dbReference type="PATRIC" id="fig|1291379.3.peg.1688"/>
<proteinExistence type="predicted"/>
<dbReference type="STRING" id="1291379.TPE_1710"/>
<dbReference type="EMBL" id="CP004120">
    <property type="protein sequence ID" value="AGT44186.1"/>
    <property type="molecule type" value="Genomic_DNA"/>
</dbReference>
<dbReference type="InterPro" id="IPR022385">
    <property type="entry name" value="Rhs_assc_core"/>
</dbReference>
<sequence length="409" mass="45935">MKTSPYFYSQPNHLTYRTAIAREQKQFIKIAFAVHLSAVISAERYRSDSESLKSAVPVFVYFYIVLMVHKYRQSAKRLLLNSPTDRAFGNRRGKYKELGKKVPQAYRVYVEDTFLPCDAVIACIFSKEETGLYYYGARYLDPKYSRWLSGDPALGDYIPKAPIDDEAKKHNENLPGMGGVFNIVNLHVYHYAGNNPIKYIDPDGRDIINFIKGWFNYNLNKAIYSMNRLDYPLNPQFEMANEVLAKIDQMAKSGYNIYIKTLNFTSDIAGSATLLFLAIGQPELAAITGTIGTAADILLGFDNLSNGNYIEGAKGFAVVILSSLASSGIKKGCEKLGSLISISVGKNGLYYMKGRRGALNTIDGLRKQLYKDFVEGYFGEKMAPGAASQMADYVMKEILKFEREENLNE</sequence>
<dbReference type="HOGENOM" id="CLU_672566_0_0_12"/>